<feature type="region of interest" description="Disordered" evidence="1">
    <location>
        <begin position="855"/>
        <end position="926"/>
    </location>
</feature>
<accession>A0ABP0PPQ7</accession>
<feature type="region of interest" description="Disordered" evidence="1">
    <location>
        <begin position="700"/>
        <end position="837"/>
    </location>
</feature>
<name>A0ABP0PPQ7_9DINO</name>
<feature type="compositionally biased region" description="Low complexity" evidence="1">
    <location>
        <begin position="754"/>
        <end position="768"/>
    </location>
</feature>
<feature type="compositionally biased region" description="Basic residues" evidence="1">
    <location>
        <begin position="1054"/>
        <end position="1063"/>
    </location>
</feature>
<protein>
    <submittedName>
        <fullName evidence="2">Uncharacterized protein</fullName>
    </submittedName>
</protein>
<organism evidence="2 3">
    <name type="scientific">Durusdinium trenchii</name>
    <dbReference type="NCBI Taxonomy" id="1381693"/>
    <lineage>
        <taxon>Eukaryota</taxon>
        <taxon>Sar</taxon>
        <taxon>Alveolata</taxon>
        <taxon>Dinophyceae</taxon>
        <taxon>Suessiales</taxon>
        <taxon>Symbiodiniaceae</taxon>
        <taxon>Durusdinium</taxon>
    </lineage>
</organism>
<feature type="compositionally biased region" description="Low complexity" evidence="1">
    <location>
        <begin position="997"/>
        <end position="1008"/>
    </location>
</feature>
<dbReference type="Proteomes" id="UP001642484">
    <property type="component" value="Unassembled WGS sequence"/>
</dbReference>
<dbReference type="EMBL" id="CAXAMN010023461">
    <property type="protein sequence ID" value="CAK9077761.1"/>
    <property type="molecule type" value="Genomic_DNA"/>
</dbReference>
<feature type="compositionally biased region" description="Basic and acidic residues" evidence="1">
    <location>
        <begin position="512"/>
        <end position="534"/>
    </location>
</feature>
<feature type="region of interest" description="Disordered" evidence="1">
    <location>
        <begin position="965"/>
        <end position="1063"/>
    </location>
</feature>
<feature type="region of interest" description="Disordered" evidence="1">
    <location>
        <begin position="511"/>
        <end position="534"/>
    </location>
</feature>
<proteinExistence type="predicted"/>
<evidence type="ECO:0000313" key="2">
    <source>
        <dbReference type="EMBL" id="CAK9077761.1"/>
    </source>
</evidence>
<feature type="compositionally biased region" description="Polar residues" evidence="1">
    <location>
        <begin position="700"/>
        <end position="723"/>
    </location>
</feature>
<evidence type="ECO:0000256" key="1">
    <source>
        <dbReference type="SAM" id="MobiDB-lite"/>
    </source>
</evidence>
<keyword evidence="3" id="KW-1185">Reference proteome</keyword>
<evidence type="ECO:0000313" key="3">
    <source>
        <dbReference type="Proteomes" id="UP001642484"/>
    </source>
</evidence>
<sequence>MLAWCTPCGVAPPAGHAAALEVFDDLVLQSFSSLSGLHLEPEQWQQAGRGLAQAGLGLRSTRTHAPAAYLASVGSSSPQCQELDPNYWIDHSGDVAAALCELNAKLSPAQQLTTAGALALSQSELSSRIDATGWASQLEGASAVDKATLLSEAAPGARAFLTCVPSGRTQMEPAVFTAELRVRLRVPESSTDAWCPKCDAILDSHGHHAGMCIAGGERTLRHNALRDLEAGFCRSSHGGASAASVYTDHKKRHLDTAAACKAQHVEFLPLVAETTGAWAPEAAKALDHISRAAGATYGSTLLQEACVLIRTWILDRLPADSGTSLVFAKNAQQASAVVERCKRKALLEAAKGRAERVQVRLDLRALHLGERLDAGGMHRVWSQDPMLPTAAQHVHTDVEDAALLQLAVSPADSGYVFTSVFVGHSSSGRSDSLCAACDVDPADPAGDQEPCPATVLEAKAFFLNRCEELGWKAERCAAEADDLFRLSPVEKPFNAELICVAPRGLAALDAADPERRAERREERNEKDKTKEENNTIDTDITRKEDKTKEMTHIVVNNTVLGDNNRIYLVAGEDNIIGHSGNDVPVTFTSGNWVNFPFQSGNDINVPFNNGNDVNVPFNNGNSVPFNNGNTVDVPVGSGNYVPFNNGNTVDVPVNSGNYIPNKNGNNAYVPVNSGNYVPSKNGNNAYVPVNSGNYVPSKNGNNAYVPVNSGNYVPVNNGNSVNDNSRDSVEVKRKQESSVEGNDNVVDQKSGAVNASTGSLTASSSTNLEKSVEGPPRSLRTSSSQGLPAGAEAGAQPTAPVGAAEGSMPGAAVSPADVPEGLMPWGPEAAGEQPFVPADVPEGVMPWRAESAGVQPAAPADVPEGLMPWGPEAAGEQPVAPADAPEGVMPWRAESAGVQPAAPADVPEGLMPWTPEAAGEQPVAPADVPEGLMPWGPEAAVAGTAPGADAGAEAAGVQPAAPAHIPEGLMPLGDKAAGVQPAAPADIPEGWPALPRAKQAPGAQPAAATEGPSQRFADALRRAPPPAAPVDVAHDVHVAQSGPAPHRGSEAGKHKAAQRRLHK</sequence>
<reference evidence="2 3" key="1">
    <citation type="submission" date="2024-02" db="EMBL/GenBank/DDBJ databases">
        <authorList>
            <person name="Chen Y."/>
            <person name="Shah S."/>
            <person name="Dougan E. K."/>
            <person name="Thang M."/>
            <person name="Chan C."/>
        </authorList>
    </citation>
    <scope>NUCLEOTIDE SEQUENCE [LARGE SCALE GENOMIC DNA]</scope>
</reference>
<feature type="compositionally biased region" description="Basic and acidic residues" evidence="1">
    <location>
        <begin position="724"/>
        <end position="737"/>
    </location>
</feature>
<comment type="caution">
    <text evidence="2">The sequence shown here is derived from an EMBL/GenBank/DDBJ whole genome shotgun (WGS) entry which is preliminary data.</text>
</comment>
<feature type="compositionally biased region" description="Polar residues" evidence="1">
    <location>
        <begin position="738"/>
        <end position="753"/>
    </location>
</feature>
<gene>
    <name evidence="2" type="ORF">CCMP2556_LOCUS38323</name>
</gene>